<evidence type="ECO:0000313" key="2">
    <source>
        <dbReference type="EMBL" id="KAK4774919.1"/>
    </source>
</evidence>
<gene>
    <name evidence="2" type="ORF">SAY86_009854</name>
</gene>
<dbReference type="EMBL" id="JAXQNO010000019">
    <property type="protein sequence ID" value="KAK4774919.1"/>
    <property type="molecule type" value="Genomic_DNA"/>
</dbReference>
<protein>
    <submittedName>
        <fullName evidence="2">Uncharacterized protein</fullName>
    </submittedName>
</protein>
<dbReference type="AlphaFoldDB" id="A0AAN7QQ12"/>
<sequence>MGDCHVGVIYRDSPSPGFKKTRGFLGGECKDAATGKSQPQPRSSSPHHLLRLRPKPSNPCQIAIACSSLFIRSHNRK</sequence>
<accession>A0AAN7QQ12</accession>
<proteinExistence type="predicted"/>
<comment type="caution">
    <text evidence="2">The sequence shown here is derived from an EMBL/GenBank/DDBJ whole genome shotgun (WGS) entry which is preliminary data.</text>
</comment>
<feature type="compositionally biased region" description="Low complexity" evidence="1">
    <location>
        <begin position="37"/>
        <end position="46"/>
    </location>
</feature>
<evidence type="ECO:0000256" key="1">
    <source>
        <dbReference type="SAM" id="MobiDB-lite"/>
    </source>
</evidence>
<dbReference type="Proteomes" id="UP001346149">
    <property type="component" value="Unassembled WGS sequence"/>
</dbReference>
<evidence type="ECO:0000313" key="3">
    <source>
        <dbReference type="Proteomes" id="UP001346149"/>
    </source>
</evidence>
<name>A0AAN7QQ12_TRANT</name>
<reference evidence="2 3" key="1">
    <citation type="journal article" date="2023" name="Hortic Res">
        <title>Pangenome of water caltrop reveals structural variations and asymmetric subgenome divergence after allopolyploidization.</title>
        <authorList>
            <person name="Zhang X."/>
            <person name="Chen Y."/>
            <person name="Wang L."/>
            <person name="Yuan Y."/>
            <person name="Fang M."/>
            <person name="Shi L."/>
            <person name="Lu R."/>
            <person name="Comes H.P."/>
            <person name="Ma Y."/>
            <person name="Chen Y."/>
            <person name="Huang G."/>
            <person name="Zhou Y."/>
            <person name="Zheng Z."/>
            <person name="Qiu Y."/>
        </authorList>
    </citation>
    <scope>NUCLEOTIDE SEQUENCE [LARGE SCALE GENOMIC DNA]</scope>
    <source>
        <strain evidence="2">F231</strain>
    </source>
</reference>
<organism evidence="2 3">
    <name type="scientific">Trapa natans</name>
    <name type="common">Water chestnut</name>
    <dbReference type="NCBI Taxonomy" id="22666"/>
    <lineage>
        <taxon>Eukaryota</taxon>
        <taxon>Viridiplantae</taxon>
        <taxon>Streptophyta</taxon>
        <taxon>Embryophyta</taxon>
        <taxon>Tracheophyta</taxon>
        <taxon>Spermatophyta</taxon>
        <taxon>Magnoliopsida</taxon>
        <taxon>eudicotyledons</taxon>
        <taxon>Gunneridae</taxon>
        <taxon>Pentapetalae</taxon>
        <taxon>rosids</taxon>
        <taxon>malvids</taxon>
        <taxon>Myrtales</taxon>
        <taxon>Lythraceae</taxon>
        <taxon>Trapa</taxon>
    </lineage>
</organism>
<feature type="region of interest" description="Disordered" evidence="1">
    <location>
        <begin position="29"/>
        <end position="55"/>
    </location>
</feature>
<keyword evidence="3" id="KW-1185">Reference proteome</keyword>